<evidence type="ECO:0000256" key="1">
    <source>
        <dbReference type="SAM" id="MobiDB-lite"/>
    </source>
</evidence>
<feature type="compositionally biased region" description="Low complexity" evidence="1">
    <location>
        <begin position="347"/>
        <end position="367"/>
    </location>
</feature>
<organism evidence="3 4">
    <name type="scientific">Ditylenchus dipsaci</name>
    <dbReference type="NCBI Taxonomy" id="166011"/>
    <lineage>
        <taxon>Eukaryota</taxon>
        <taxon>Metazoa</taxon>
        <taxon>Ecdysozoa</taxon>
        <taxon>Nematoda</taxon>
        <taxon>Chromadorea</taxon>
        <taxon>Rhabditida</taxon>
        <taxon>Tylenchina</taxon>
        <taxon>Tylenchomorpha</taxon>
        <taxon>Sphaerularioidea</taxon>
        <taxon>Anguinidae</taxon>
        <taxon>Anguininae</taxon>
        <taxon>Ditylenchus</taxon>
    </lineage>
</organism>
<dbReference type="InterPro" id="IPR036383">
    <property type="entry name" value="TSP1_rpt_sf"/>
</dbReference>
<keyword evidence="3" id="KW-1185">Reference proteome</keyword>
<feature type="compositionally biased region" description="Low complexity" evidence="1">
    <location>
        <begin position="243"/>
        <end position="310"/>
    </location>
</feature>
<evidence type="ECO:0000256" key="2">
    <source>
        <dbReference type="SAM" id="SignalP"/>
    </source>
</evidence>
<dbReference type="SMART" id="SM00209">
    <property type="entry name" value="TSP1"/>
    <property type="match status" value="3"/>
</dbReference>
<dbReference type="PANTHER" id="PTHR31936:SF5">
    <property type="entry name" value="VENOM PROTEIN"/>
    <property type="match status" value="1"/>
</dbReference>
<protein>
    <submittedName>
        <fullName evidence="4">Uncharacterized protein</fullName>
    </submittedName>
</protein>
<feature type="region of interest" description="Disordered" evidence="1">
    <location>
        <begin position="236"/>
        <end position="452"/>
    </location>
</feature>
<feature type="signal peptide" evidence="2">
    <location>
        <begin position="1"/>
        <end position="22"/>
    </location>
</feature>
<reference evidence="4" key="1">
    <citation type="submission" date="2022-11" db="UniProtKB">
        <authorList>
            <consortium name="WormBaseParasite"/>
        </authorList>
    </citation>
    <scope>IDENTIFICATION</scope>
</reference>
<feature type="chain" id="PRO_5037294910" evidence="2">
    <location>
        <begin position="23"/>
        <end position="720"/>
    </location>
</feature>
<dbReference type="Pfam" id="PF00090">
    <property type="entry name" value="TSP_1"/>
    <property type="match status" value="3"/>
</dbReference>
<name>A0A915DTV4_9BILA</name>
<accession>A0A915DTV4</accession>
<dbReference type="Proteomes" id="UP000887574">
    <property type="component" value="Unplaced"/>
</dbReference>
<dbReference type="PANTHER" id="PTHR31936">
    <property type="entry name" value="PROTEIN CBG18744"/>
    <property type="match status" value="1"/>
</dbReference>
<dbReference type="SUPFAM" id="SSF82895">
    <property type="entry name" value="TSP-1 type 1 repeat"/>
    <property type="match status" value="1"/>
</dbReference>
<feature type="compositionally biased region" description="Low complexity" evidence="1">
    <location>
        <begin position="384"/>
        <end position="452"/>
    </location>
</feature>
<feature type="compositionally biased region" description="Low complexity" evidence="1">
    <location>
        <begin position="326"/>
        <end position="337"/>
    </location>
</feature>
<keyword evidence="2" id="KW-0732">Signal</keyword>
<feature type="compositionally biased region" description="Polar residues" evidence="1">
    <location>
        <begin position="368"/>
        <end position="383"/>
    </location>
</feature>
<dbReference type="WBParaSite" id="jg2361">
    <property type="protein sequence ID" value="jg2361"/>
    <property type="gene ID" value="jg2361"/>
</dbReference>
<dbReference type="AlphaFoldDB" id="A0A915DTV4"/>
<evidence type="ECO:0000313" key="3">
    <source>
        <dbReference type="Proteomes" id="UP000887574"/>
    </source>
</evidence>
<proteinExistence type="predicted"/>
<sequence length="720" mass="75237">MEISNTLLLLSLLLAYLAQLEATWNWNNKGQYSNGCFSAKNAWQDNSEASSTTLTCSPPDDSDSNCHLWLRNKKSNNVFKVATGRGKVSCNVLFDSARSIYTYDGEDVEPDINCEYEPGTSTTTSQPQTIVASTSTTSKKSTTASRRWTWNNIGEYSPGCNSATNSWKENSDNNSTTLTCTPPDNSGSKCNLWLRSKTSKNVFQVATGVGSISCNVIFDIGRNVYTYNGEDVEPDLNCEYEPSSTTTAQPNATTSTASFTSSVSSSKSPSSTTVPGSNGSSSTKTSKFSTAGSSVSSGLSSTAPSNSASSTKNGPSGLTTKAPLPSSTKSTSDTSNSAPVGSSVFPTSSAPTTSMVSSSSKMSFTTSDLTGPTTKASLVTTSPSIGPSTIASNSSSTAARRTTPSNSSVSTTKALSASSASSANNGGVGSSTTKSSASATLTSTPSSPGTSSMTTLIAVLTSTARPPIKNYGDCCPDNGVWSTWKIVIPCSDSCGSCTQTVHSRTCLSQANGCPCTGLTTKHEPCNIAPCKYPRVSCCTNYRVMDSKGQILCGPQAADQVEAPMTTSCQPYGGVWSDWGPWSNCTGVSCNQCGTATRKRTCRSTEFGYTCQGSDTETKACKVVGVWSAWSAPSQCTDSCGGYGTMKMTRTCTTPDCPCSGNSSKISPCAFKPCPPPRSSCDPKYSFLSDNGSDVCSPFPVADQDYLPIEPVPCEENKCQS</sequence>
<dbReference type="InterPro" id="IPR000884">
    <property type="entry name" value="TSP1_rpt"/>
</dbReference>
<dbReference type="Gene3D" id="2.20.100.10">
    <property type="entry name" value="Thrombospondin type-1 (TSP1) repeat"/>
    <property type="match status" value="3"/>
</dbReference>
<evidence type="ECO:0000313" key="4">
    <source>
        <dbReference type="WBParaSite" id="jg2361"/>
    </source>
</evidence>
<dbReference type="PROSITE" id="PS50092">
    <property type="entry name" value="TSP1"/>
    <property type="match status" value="2"/>
</dbReference>